<gene>
    <name evidence="1" type="ORF">CEX98_01995</name>
</gene>
<protein>
    <submittedName>
        <fullName evidence="1">Uncharacterized protein</fullName>
    </submittedName>
</protein>
<evidence type="ECO:0000313" key="2">
    <source>
        <dbReference type="Proteomes" id="UP000228621"/>
    </source>
</evidence>
<reference evidence="2" key="1">
    <citation type="journal article" date="2019" name="Genome Announc.">
        <title>Draft Genome Sequence of Pseudoalteromonas piscicida Strain 36Y ROTHPW, an Hypersaline Seawater Isolate from the South Coast of Sonora, Mexico.</title>
        <authorList>
            <person name="Sanchez-Diaz R."/>
            <person name="Molina-Garza Z.J."/>
            <person name="Cruz-Suarez L.E."/>
            <person name="Selvin J."/>
            <person name="Kiran G.S."/>
            <person name="Ibarra-Gamez J.C."/>
            <person name="Gomez-Gil B."/>
            <person name="Galaviz-Silva L."/>
        </authorList>
    </citation>
    <scope>NUCLEOTIDE SEQUENCE [LARGE SCALE GENOMIC DNA]</scope>
    <source>
        <strain evidence="2">36Y_RITHPW</strain>
    </source>
</reference>
<evidence type="ECO:0000313" key="1">
    <source>
        <dbReference type="EMBL" id="PCK33291.1"/>
    </source>
</evidence>
<organism evidence="1 2">
    <name type="scientific">Pseudoalteromonas piscicida</name>
    <dbReference type="NCBI Taxonomy" id="43662"/>
    <lineage>
        <taxon>Bacteria</taxon>
        <taxon>Pseudomonadati</taxon>
        <taxon>Pseudomonadota</taxon>
        <taxon>Gammaproteobacteria</taxon>
        <taxon>Alteromonadales</taxon>
        <taxon>Pseudoalteromonadaceae</taxon>
        <taxon>Pseudoalteromonas</taxon>
    </lineage>
</organism>
<name>A0A2A5JVH1_PSEO7</name>
<comment type="caution">
    <text evidence="1">The sequence shown here is derived from an EMBL/GenBank/DDBJ whole genome shotgun (WGS) entry which is preliminary data.</text>
</comment>
<dbReference type="Proteomes" id="UP000228621">
    <property type="component" value="Unassembled WGS sequence"/>
</dbReference>
<accession>A0A2A5JVH1</accession>
<dbReference type="EMBL" id="NKHF01000008">
    <property type="protein sequence ID" value="PCK33291.1"/>
    <property type="molecule type" value="Genomic_DNA"/>
</dbReference>
<dbReference type="AlphaFoldDB" id="A0A2A5JVH1"/>
<sequence>MLQKDFKFVKELADEFFNQTHIIERLDLIGKKEITGWEIWLQIEFAIFLDEHSDIARWDREYMYSVDRRKTKNKTLIAVDFTFRKKHSSTYRYIALEMKQNKSANSCIRAMMNDIHKLFIIKRSVDDIRSIWNLGVHLYVEPDVIYEKVRKYEKDLKVSLVDNCIVSDRIQDTHFAYTIF</sequence>
<proteinExistence type="predicted"/>
<keyword evidence="2" id="KW-1185">Reference proteome</keyword>